<feature type="region of interest" description="Disordered" evidence="1">
    <location>
        <begin position="36"/>
        <end position="57"/>
    </location>
</feature>
<organism evidence="2 3">
    <name type="scientific">Carboxydichorda subterranea</name>
    <dbReference type="NCBI Taxonomy" id="3109565"/>
    <lineage>
        <taxon>Bacteria</taxon>
        <taxon>Bacillati</taxon>
        <taxon>Bacillota</taxon>
        <taxon>Limnochordia</taxon>
        <taxon>Limnochordales</taxon>
        <taxon>Geochordaceae</taxon>
        <taxon>Carboxydichorda</taxon>
    </lineage>
</organism>
<gene>
    <name evidence="2" type="ORF">U7230_07675</name>
</gene>
<dbReference type="EMBL" id="CP141615">
    <property type="protein sequence ID" value="WRP18860.1"/>
    <property type="molecule type" value="Genomic_DNA"/>
</dbReference>
<feature type="compositionally biased region" description="Pro residues" evidence="1">
    <location>
        <begin position="42"/>
        <end position="52"/>
    </location>
</feature>
<dbReference type="Pfam" id="PF12441">
    <property type="entry name" value="CopG_antitoxin"/>
    <property type="match status" value="1"/>
</dbReference>
<dbReference type="Proteomes" id="UP001332192">
    <property type="component" value="Chromosome"/>
</dbReference>
<proteinExistence type="predicted"/>
<name>A0ABZ1C1Y6_9FIRM</name>
<evidence type="ECO:0000313" key="2">
    <source>
        <dbReference type="EMBL" id="WRP18860.1"/>
    </source>
</evidence>
<evidence type="ECO:0000313" key="3">
    <source>
        <dbReference type="Proteomes" id="UP001332192"/>
    </source>
</evidence>
<dbReference type="InterPro" id="IPR022148">
    <property type="entry name" value="CopG_antitoxin"/>
</dbReference>
<reference evidence="2 3" key="1">
    <citation type="journal article" date="2024" name="Front. Microbiol.">
        <title>Novel thermophilic genera Geochorda gen. nov. and Carboxydochorda gen. nov. from the deep terrestrial subsurface reveal the ecophysiological diversity in the class Limnochordia.</title>
        <authorList>
            <person name="Karnachuk O.V."/>
            <person name="Lukina A.P."/>
            <person name="Avakyan M.R."/>
            <person name="Kadnikov V.V."/>
            <person name="Begmatov S."/>
            <person name="Beletsky A.V."/>
            <person name="Vlasova K.G."/>
            <person name="Novikov A.A."/>
            <person name="Shcherbakova V.A."/>
            <person name="Mardanov A.V."/>
            <person name="Ravin N.V."/>
        </authorList>
    </citation>
    <scope>NUCLEOTIDE SEQUENCE [LARGE SCALE GENOMIC DNA]</scope>
    <source>
        <strain evidence="2 3">L945</strain>
    </source>
</reference>
<sequence length="102" mass="11432">MKRKMKEISDPKDIPAFASEQEEADLWATHSLSPGVLERMQPIPPGELPAPRPRTKPVAIRFDPDVLERLQALAKKKARVTKHCSRSSCLSGSTRRRSEKAS</sequence>
<accession>A0ABZ1C1Y6</accession>
<keyword evidence="3" id="KW-1185">Reference proteome</keyword>
<feature type="region of interest" description="Disordered" evidence="1">
    <location>
        <begin position="81"/>
        <end position="102"/>
    </location>
</feature>
<evidence type="ECO:0000256" key="1">
    <source>
        <dbReference type="SAM" id="MobiDB-lite"/>
    </source>
</evidence>
<protein>
    <submittedName>
        <fullName evidence="2">CopG family antitoxin</fullName>
    </submittedName>
</protein>
<dbReference type="RefSeq" id="WP_324718130.1">
    <property type="nucleotide sequence ID" value="NZ_CP141615.1"/>
</dbReference>